<sequence>MLLTEPSPVRPQGGQLMSVAEAARRIEQGGFFSIAGDEALLRQLPRGNWIGGTICYFMAQQGGQHSRDQVFVCEAEVLDARPQVRFYDLGSIGQVCVDAPDNGYSIIILPAFSAIHAHYAQHAPEFDDMFVKPLVGWVSGTEPGARDAGLPAVINGQTGELDHDRAIVMHVPLPEECYAAVEIINLQRPGEGDRFRFDETGFSAGECWVNGTRARLAEYLERAGTDLSLPLVADYAGAMINVSFKGIDQTHGRVDFFAPVFAGVDYRLAAPQRLGGAALQDGRAVAFSCNCILNYINDKLEGRRTGRFTGPMTFGEIAWQLLNQTLVYLTIERVEG</sequence>
<dbReference type="EMBL" id="QKOE01000002">
    <property type="protein sequence ID" value="PZA17768.1"/>
    <property type="molecule type" value="Genomic_DNA"/>
</dbReference>
<dbReference type="OrthoDB" id="5622143at2"/>
<evidence type="ECO:0000313" key="2">
    <source>
        <dbReference type="Proteomes" id="UP000248259"/>
    </source>
</evidence>
<dbReference type="InterPro" id="IPR054249">
    <property type="entry name" value="DUF6976"/>
</dbReference>
<evidence type="ECO:0000313" key="1">
    <source>
        <dbReference type="EMBL" id="PZA17768.1"/>
    </source>
</evidence>
<keyword evidence="2" id="KW-1185">Reference proteome</keyword>
<accession>A0A323VC10</accession>
<dbReference type="Proteomes" id="UP000248259">
    <property type="component" value="Unassembled WGS sequence"/>
</dbReference>
<dbReference type="Pfam" id="PF22396">
    <property type="entry name" value="DUF6976"/>
    <property type="match status" value="1"/>
</dbReference>
<comment type="caution">
    <text evidence="1">The sequence shown here is derived from an EMBL/GenBank/DDBJ whole genome shotgun (WGS) entry which is preliminary data.</text>
</comment>
<gene>
    <name evidence="1" type="ORF">DNK49_04355</name>
</gene>
<name>A0A323VC10_9RHOO</name>
<dbReference type="AlphaFoldDB" id="A0A323VC10"/>
<protein>
    <submittedName>
        <fullName evidence="1">Uncharacterized protein</fullName>
    </submittedName>
</protein>
<proteinExistence type="predicted"/>
<organism evidence="1 2">
    <name type="scientific">Parazoarcus communis SWub3 = DSM 12120</name>
    <dbReference type="NCBI Taxonomy" id="1121029"/>
    <lineage>
        <taxon>Bacteria</taxon>
        <taxon>Pseudomonadati</taxon>
        <taxon>Pseudomonadota</taxon>
        <taxon>Betaproteobacteria</taxon>
        <taxon>Rhodocyclales</taxon>
        <taxon>Zoogloeaceae</taxon>
        <taxon>Parazoarcus</taxon>
    </lineage>
</organism>
<reference evidence="1 2" key="1">
    <citation type="submission" date="2018-06" db="EMBL/GenBank/DDBJ databases">
        <title>Azoarcus communis strain SWub3 genome.</title>
        <authorList>
            <person name="Zorraquino Salvo V."/>
            <person name="Toubiana D."/>
            <person name="Blumwald E."/>
        </authorList>
    </citation>
    <scope>NUCLEOTIDE SEQUENCE [LARGE SCALE GENOMIC DNA]</scope>
    <source>
        <strain evidence="1 2">SWub3</strain>
    </source>
</reference>